<dbReference type="EMBL" id="JAMKFB020000156">
    <property type="protein sequence ID" value="KAL0152959.1"/>
    <property type="molecule type" value="Genomic_DNA"/>
</dbReference>
<gene>
    <name evidence="2" type="ORF">M9458_051737</name>
</gene>
<feature type="domain" description="Integrase catalytic" evidence="1">
    <location>
        <begin position="115"/>
        <end position="211"/>
    </location>
</feature>
<sequence>MMRLQRYDMELVYTQGKHIVLADALSGAVVQGGEHAESSTDSKVTHHVNMIAETLPVTDTKLKQIAVETEKDRCLQQVVTHLNDGWPRGECAQYYNIRTELSVHHAKQQKEPMTISDQPDEPWQKVGTDLFFLDGQNCLLVIDYLSNYPEIALLSSTSAAGVVTHMKAIFARHGIPQVVCSDNGPCYSSRDFPKFAEEYGFQHVTSNPLYP</sequence>
<keyword evidence="3" id="KW-1185">Reference proteome</keyword>
<organism evidence="2 3">
    <name type="scientific">Cirrhinus mrigala</name>
    <name type="common">Mrigala</name>
    <dbReference type="NCBI Taxonomy" id="683832"/>
    <lineage>
        <taxon>Eukaryota</taxon>
        <taxon>Metazoa</taxon>
        <taxon>Chordata</taxon>
        <taxon>Craniata</taxon>
        <taxon>Vertebrata</taxon>
        <taxon>Euteleostomi</taxon>
        <taxon>Actinopterygii</taxon>
        <taxon>Neopterygii</taxon>
        <taxon>Teleostei</taxon>
        <taxon>Ostariophysi</taxon>
        <taxon>Cypriniformes</taxon>
        <taxon>Cyprinidae</taxon>
        <taxon>Labeoninae</taxon>
        <taxon>Labeonini</taxon>
        <taxon>Cirrhinus</taxon>
    </lineage>
</organism>
<dbReference type="PANTHER" id="PTHR37984">
    <property type="entry name" value="PROTEIN CBG26694"/>
    <property type="match status" value="1"/>
</dbReference>
<name>A0ABD0MSG1_CIRMR</name>
<comment type="caution">
    <text evidence="2">The sequence shown here is derived from an EMBL/GenBank/DDBJ whole genome shotgun (WGS) entry which is preliminary data.</text>
</comment>
<dbReference type="PROSITE" id="PS50994">
    <property type="entry name" value="INTEGRASE"/>
    <property type="match status" value="1"/>
</dbReference>
<accession>A0ABD0MSG1</accession>
<dbReference type="InterPro" id="IPR001584">
    <property type="entry name" value="Integrase_cat-core"/>
</dbReference>
<evidence type="ECO:0000313" key="2">
    <source>
        <dbReference type="EMBL" id="KAL0152959.1"/>
    </source>
</evidence>
<dbReference type="Pfam" id="PF00665">
    <property type="entry name" value="rve"/>
    <property type="match status" value="1"/>
</dbReference>
<reference evidence="2 3" key="1">
    <citation type="submission" date="2024-05" db="EMBL/GenBank/DDBJ databases">
        <title>Genome sequencing and assembly of Indian major carp, Cirrhinus mrigala (Hamilton, 1822).</title>
        <authorList>
            <person name="Mohindra V."/>
            <person name="Chowdhury L.M."/>
            <person name="Lal K."/>
            <person name="Jena J.K."/>
        </authorList>
    </citation>
    <scope>NUCLEOTIDE SEQUENCE [LARGE SCALE GENOMIC DNA]</scope>
    <source>
        <strain evidence="2">CM1030</strain>
        <tissue evidence="2">Blood</tissue>
    </source>
</reference>
<dbReference type="Proteomes" id="UP001529510">
    <property type="component" value="Unassembled WGS sequence"/>
</dbReference>
<dbReference type="InterPro" id="IPR036397">
    <property type="entry name" value="RNaseH_sf"/>
</dbReference>
<dbReference type="SUPFAM" id="SSF53098">
    <property type="entry name" value="Ribonuclease H-like"/>
    <property type="match status" value="1"/>
</dbReference>
<dbReference type="Gene3D" id="3.30.420.10">
    <property type="entry name" value="Ribonuclease H-like superfamily/Ribonuclease H"/>
    <property type="match status" value="1"/>
</dbReference>
<dbReference type="PANTHER" id="PTHR37984:SF7">
    <property type="entry name" value="INTEGRASE CATALYTIC DOMAIN-CONTAINING PROTEIN"/>
    <property type="match status" value="1"/>
</dbReference>
<proteinExistence type="predicted"/>
<evidence type="ECO:0000259" key="1">
    <source>
        <dbReference type="PROSITE" id="PS50994"/>
    </source>
</evidence>
<dbReference type="InterPro" id="IPR012337">
    <property type="entry name" value="RNaseH-like_sf"/>
</dbReference>
<evidence type="ECO:0000313" key="3">
    <source>
        <dbReference type="Proteomes" id="UP001529510"/>
    </source>
</evidence>
<protein>
    <recommendedName>
        <fullName evidence="1">Integrase catalytic domain-containing protein</fullName>
    </recommendedName>
</protein>
<dbReference type="InterPro" id="IPR050951">
    <property type="entry name" value="Retrovirus_Pol_polyprotein"/>
</dbReference>
<dbReference type="AlphaFoldDB" id="A0ABD0MSG1"/>